<dbReference type="Proteomes" id="UP000054621">
    <property type="component" value="Unassembled WGS sequence"/>
</dbReference>
<dbReference type="EMBL" id="LNYV01000021">
    <property type="protein sequence ID" value="KTD57800.1"/>
    <property type="molecule type" value="Genomic_DNA"/>
</dbReference>
<dbReference type="NCBIfam" id="TIGR01733">
    <property type="entry name" value="AA-adenyl-dom"/>
    <property type="match status" value="1"/>
</dbReference>
<dbReference type="InterPro" id="IPR000873">
    <property type="entry name" value="AMP-dep_synth/lig_dom"/>
</dbReference>
<comment type="cofactor">
    <cofactor evidence="1">
        <name>pantetheine 4'-phosphate</name>
        <dbReference type="ChEBI" id="CHEBI:47942"/>
    </cofactor>
</comment>
<gene>
    <name evidence="5" type="ORF">Lsai_1659</name>
</gene>
<dbReference type="InterPro" id="IPR045851">
    <property type="entry name" value="AMP-bd_C_sf"/>
</dbReference>
<evidence type="ECO:0000259" key="3">
    <source>
        <dbReference type="Pfam" id="PF00501"/>
    </source>
</evidence>
<dbReference type="eggNOG" id="COG1020">
    <property type="taxonomic scope" value="Bacteria"/>
</dbReference>
<reference evidence="5 6" key="1">
    <citation type="submission" date="2015-11" db="EMBL/GenBank/DDBJ databases">
        <title>Genomic analysis of 38 Legionella species identifies large and diverse effector repertoires.</title>
        <authorList>
            <person name="Burstein D."/>
            <person name="Amaro F."/>
            <person name="Zusman T."/>
            <person name="Lifshitz Z."/>
            <person name="Cohen O."/>
            <person name="Gilbert J.A."/>
            <person name="Pupko T."/>
            <person name="Shuman H.A."/>
            <person name="Segal G."/>
        </authorList>
    </citation>
    <scope>NUCLEOTIDE SEQUENCE [LARGE SCALE GENOMIC DNA]</scope>
    <source>
        <strain evidence="5 6">Mt.St.Helens-4</strain>
    </source>
</reference>
<name>A0A0W0YLL7_9GAMM</name>
<evidence type="ECO:0000313" key="6">
    <source>
        <dbReference type="Proteomes" id="UP000054621"/>
    </source>
</evidence>
<feature type="domain" description="AMP-dependent synthetase/ligase" evidence="3">
    <location>
        <begin position="530"/>
        <end position="884"/>
    </location>
</feature>
<dbReference type="Gene3D" id="3.40.50.980">
    <property type="match status" value="2"/>
</dbReference>
<dbReference type="RefSeq" id="WP_156412450.1">
    <property type="nucleotide sequence ID" value="NZ_LNYV01000021.1"/>
</dbReference>
<dbReference type="CDD" id="cd05930">
    <property type="entry name" value="A_NRPS"/>
    <property type="match status" value="1"/>
</dbReference>
<dbReference type="Gene3D" id="3.30.300.30">
    <property type="match status" value="1"/>
</dbReference>
<dbReference type="GO" id="GO:0044550">
    <property type="term" value="P:secondary metabolite biosynthetic process"/>
    <property type="evidence" value="ECO:0007669"/>
    <property type="project" value="TreeGrafter"/>
</dbReference>
<feature type="non-terminal residue" evidence="5">
    <location>
        <position position="959"/>
    </location>
</feature>
<dbReference type="GO" id="GO:0031177">
    <property type="term" value="F:phosphopantetheine binding"/>
    <property type="evidence" value="ECO:0007669"/>
    <property type="project" value="TreeGrafter"/>
</dbReference>
<keyword evidence="2" id="KW-0596">Phosphopantetheine</keyword>
<evidence type="ECO:0000259" key="4">
    <source>
        <dbReference type="Pfam" id="PF00668"/>
    </source>
</evidence>
<dbReference type="GO" id="GO:0043041">
    <property type="term" value="P:amino acid activation for nonribosomal peptide biosynthetic process"/>
    <property type="evidence" value="ECO:0007669"/>
    <property type="project" value="TreeGrafter"/>
</dbReference>
<dbReference type="Gene3D" id="3.30.559.30">
    <property type="entry name" value="Nonribosomal peptide synthetase, condensation domain"/>
    <property type="match status" value="1"/>
</dbReference>
<dbReference type="SUPFAM" id="SSF52777">
    <property type="entry name" value="CoA-dependent acyltransferases"/>
    <property type="match status" value="2"/>
</dbReference>
<comment type="caution">
    <text evidence="5">The sequence shown here is derived from an EMBL/GenBank/DDBJ whole genome shotgun (WGS) entry which is preliminary data.</text>
</comment>
<dbReference type="PROSITE" id="PS00455">
    <property type="entry name" value="AMP_BINDING"/>
    <property type="match status" value="1"/>
</dbReference>
<sequence>MSATRLLYQLQEYRILLWKNDEGNLAFSVDKSVGFPQELKEQVKNYKTELLFLLEYNDIHSEEQAKYCGFYKIPEQLHKWELQTIQKGMYLQTTLDEQKATYTVPLFVLFKNANPNVLKQAILHLVNKNPILRMHIVDELNYEILPENGLTIHECSISAQQITLVCEQKGRRAFALEDEPLIYLELMAIRDTQHFLVNLTHHHMLSDAYSADLMINELVDQYQKISKGCIEKNERTFHYFDYTCFQDYALHTEPYQHAINQLAQQLDAAEPLNLLARGTLLADNGAGFYEFKLEKHTYKQIQQLALDHEISVYSLLLTGLYQVLSTYSGGQTNFPIALTVSNRLPEMNQVIGPFINTLPLISEYKKEESVLYHAQKIHEAISFLNTYHQINLDVLAQHLKRNHEDLPALLQVLFTFHNFKQVLTPEIAEFAQSIVLPDCYEKFGISIIAKEHDESIYFTVTYFANRYESAYIKRLFNCFTHLLMKYCEGVGLQKISSMHLLDECLWNRIVHQLNHTEVYFPQQKTINQLFEEQVARTPENIAVVYEQNRLTYHVLNNRANQLAHFLRERYALKPDTMVCLCLDRSEHMMISILAVLKAGAAYVPIAPDFPQARIEYLIQDTHTPLLLTNQHHQSWLESFLTLPIHAVDEARFVQQLAKQSCDNLSPQHTSRHLAYVIYTSGTTGQPKGVMLEHRGVVNRIHWMNKQYPLSEQDKIIQKTPYVFDVSVWELLWAHWYGACLVFAKPEGHKDADYLYALMRQEEITRAHFVPSMLHVFMDALKLRLDTIPSLQMIFCSGEALKLAQVKQVHDLLPHTEIHNLYGPTEASIDVLYADCSDKNIVEIVIGKPIDNTTVYVLDEHMNPLPFYALGELYIGGVGLARGYLNRDELTKERFVVNPFQSAEQKRQDYNSRLYKTGDVVSLSPDGEITYHGRNDFQVKIRGHRIELGEIEQALLGCGQ</sequence>
<dbReference type="InterPro" id="IPR023213">
    <property type="entry name" value="CAT-like_dom_sf"/>
</dbReference>
<dbReference type="AlphaFoldDB" id="A0A0W0YLL7"/>
<dbReference type="Pfam" id="PF00501">
    <property type="entry name" value="AMP-binding"/>
    <property type="match status" value="1"/>
</dbReference>
<accession>A0A0W0YLL7</accession>
<feature type="domain" description="Condensation" evidence="4">
    <location>
        <begin position="79"/>
        <end position="502"/>
    </location>
</feature>
<dbReference type="PANTHER" id="PTHR45527">
    <property type="entry name" value="NONRIBOSOMAL PEPTIDE SYNTHETASE"/>
    <property type="match status" value="1"/>
</dbReference>
<protein>
    <submittedName>
        <fullName evidence="5">Peptide synthetase, non-ribosomal</fullName>
    </submittedName>
</protein>
<evidence type="ECO:0000313" key="5">
    <source>
        <dbReference type="EMBL" id="KTD57800.1"/>
    </source>
</evidence>
<dbReference type="InterPro" id="IPR020845">
    <property type="entry name" value="AMP-binding_CS"/>
</dbReference>
<evidence type="ECO:0000256" key="2">
    <source>
        <dbReference type="ARBA" id="ARBA00022450"/>
    </source>
</evidence>
<proteinExistence type="predicted"/>
<evidence type="ECO:0000256" key="1">
    <source>
        <dbReference type="ARBA" id="ARBA00001957"/>
    </source>
</evidence>
<dbReference type="GO" id="GO:0005737">
    <property type="term" value="C:cytoplasm"/>
    <property type="evidence" value="ECO:0007669"/>
    <property type="project" value="TreeGrafter"/>
</dbReference>
<dbReference type="Pfam" id="PF00668">
    <property type="entry name" value="Condensation"/>
    <property type="match status" value="1"/>
</dbReference>
<dbReference type="SUPFAM" id="SSF56801">
    <property type="entry name" value="Acetyl-CoA synthetase-like"/>
    <property type="match status" value="1"/>
</dbReference>
<dbReference type="OrthoDB" id="9757559at2"/>
<organism evidence="5 6">
    <name type="scientific">Legionella sainthelensi</name>
    <dbReference type="NCBI Taxonomy" id="28087"/>
    <lineage>
        <taxon>Bacteria</taxon>
        <taxon>Pseudomonadati</taxon>
        <taxon>Pseudomonadota</taxon>
        <taxon>Gammaproteobacteria</taxon>
        <taxon>Legionellales</taxon>
        <taxon>Legionellaceae</taxon>
        <taxon>Legionella</taxon>
    </lineage>
</organism>
<dbReference type="FunFam" id="3.40.50.12780:FF:000012">
    <property type="entry name" value="Non-ribosomal peptide synthetase"/>
    <property type="match status" value="1"/>
</dbReference>
<dbReference type="FunFam" id="3.40.50.980:FF:000001">
    <property type="entry name" value="Non-ribosomal peptide synthetase"/>
    <property type="match status" value="1"/>
</dbReference>
<dbReference type="GO" id="GO:0003824">
    <property type="term" value="F:catalytic activity"/>
    <property type="evidence" value="ECO:0007669"/>
    <property type="project" value="InterPro"/>
</dbReference>
<dbReference type="InterPro" id="IPR010071">
    <property type="entry name" value="AA_adenyl_dom"/>
</dbReference>
<dbReference type="InterPro" id="IPR001242">
    <property type="entry name" value="Condensation_dom"/>
</dbReference>
<dbReference type="FunFam" id="3.40.50.980:FF:000002">
    <property type="entry name" value="Enterobactin synthetase component F"/>
    <property type="match status" value="1"/>
</dbReference>
<dbReference type="STRING" id="28087.Lsai_1659"/>
<dbReference type="PANTHER" id="PTHR45527:SF1">
    <property type="entry name" value="FATTY ACID SYNTHASE"/>
    <property type="match status" value="1"/>
</dbReference>
<dbReference type="Gene3D" id="3.30.559.10">
    <property type="entry name" value="Chloramphenicol acetyltransferase-like domain"/>
    <property type="match status" value="1"/>
</dbReference>
<dbReference type="Gene3D" id="2.30.38.10">
    <property type="entry name" value="Luciferase, Domain 3"/>
    <property type="match status" value="1"/>
</dbReference>